<organism evidence="1 2">
    <name type="scientific">Gulo gulo</name>
    <name type="common">Wolverine</name>
    <name type="synonym">Gluton</name>
    <dbReference type="NCBI Taxonomy" id="48420"/>
    <lineage>
        <taxon>Eukaryota</taxon>
        <taxon>Metazoa</taxon>
        <taxon>Chordata</taxon>
        <taxon>Craniata</taxon>
        <taxon>Vertebrata</taxon>
        <taxon>Euteleostomi</taxon>
        <taxon>Mammalia</taxon>
        <taxon>Eutheria</taxon>
        <taxon>Laurasiatheria</taxon>
        <taxon>Carnivora</taxon>
        <taxon>Caniformia</taxon>
        <taxon>Musteloidea</taxon>
        <taxon>Mustelidae</taxon>
        <taxon>Guloninae</taxon>
        <taxon>Gulo</taxon>
    </lineage>
</organism>
<proteinExistence type="predicted"/>
<evidence type="ECO:0000313" key="2">
    <source>
        <dbReference type="Proteomes" id="UP000269945"/>
    </source>
</evidence>
<name>A0A9X9Q6V1_GULGU</name>
<dbReference type="EMBL" id="CYRY02042887">
    <property type="protein sequence ID" value="VCX36889.1"/>
    <property type="molecule type" value="Genomic_DNA"/>
</dbReference>
<sequence>MLEGDVCEQIPEGPSVFCCHCLCPLSFCLDIATLKQKEAQSVQE</sequence>
<keyword evidence="2" id="KW-1185">Reference proteome</keyword>
<comment type="caution">
    <text evidence="1">The sequence shown here is derived from an EMBL/GenBank/DDBJ whole genome shotgun (WGS) entry which is preliminary data.</text>
</comment>
<gene>
    <name evidence="1" type="ORF">BN2614_LOCUS1</name>
</gene>
<protein>
    <submittedName>
        <fullName evidence="1">Uncharacterized protein</fullName>
    </submittedName>
</protein>
<accession>A0A9X9Q6V1</accession>
<reference evidence="1 2" key="1">
    <citation type="submission" date="2018-10" db="EMBL/GenBank/DDBJ databases">
        <authorList>
            <person name="Ekblom R."/>
            <person name="Jareborg N."/>
        </authorList>
    </citation>
    <scope>NUCLEOTIDE SEQUENCE [LARGE SCALE GENOMIC DNA]</scope>
    <source>
        <tissue evidence="1">Muscle</tissue>
    </source>
</reference>
<dbReference type="Proteomes" id="UP000269945">
    <property type="component" value="Unassembled WGS sequence"/>
</dbReference>
<evidence type="ECO:0000313" key="1">
    <source>
        <dbReference type="EMBL" id="VCX36889.1"/>
    </source>
</evidence>
<dbReference type="AlphaFoldDB" id="A0A9X9Q6V1"/>